<dbReference type="RefSeq" id="WP_167471238.1">
    <property type="nucleotide sequence ID" value="NZ_CP046172.1"/>
</dbReference>
<sequence>MSAAQQLGKRESIGGTEVRRGLLRLMRRNPRLGHRSAVPGGTGMHQEPLRASRFRREMIAAEPLGRCGPSGWIKRRYRLFRLMRRGLRSRRTMTLVWMVRELVWGSRFRRKASVVWLGDRCVFRH</sequence>
<dbReference type="EMBL" id="CP046172">
    <property type="protein sequence ID" value="QIS13426.1"/>
    <property type="molecule type" value="Genomic_DNA"/>
</dbReference>
<evidence type="ECO:0000313" key="2">
    <source>
        <dbReference type="Proteomes" id="UP000503540"/>
    </source>
</evidence>
<dbReference type="KEGG" id="nah:F5544_27865"/>
<protein>
    <submittedName>
        <fullName evidence="1">Uncharacterized protein</fullName>
    </submittedName>
</protein>
<name>A0A6G9YK59_9NOCA</name>
<gene>
    <name evidence="1" type="ORF">F5544_27865</name>
</gene>
<evidence type="ECO:0000313" key="1">
    <source>
        <dbReference type="EMBL" id="QIS13426.1"/>
    </source>
</evidence>
<accession>A0A6G9YK59</accession>
<organism evidence="1 2">
    <name type="scientific">Nocardia arthritidis</name>
    <dbReference type="NCBI Taxonomy" id="228602"/>
    <lineage>
        <taxon>Bacteria</taxon>
        <taxon>Bacillati</taxon>
        <taxon>Actinomycetota</taxon>
        <taxon>Actinomycetes</taxon>
        <taxon>Mycobacteriales</taxon>
        <taxon>Nocardiaceae</taxon>
        <taxon>Nocardia</taxon>
    </lineage>
</organism>
<keyword evidence="2" id="KW-1185">Reference proteome</keyword>
<dbReference type="Proteomes" id="UP000503540">
    <property type="component" value="Chromosome"/>
</dbReference>
<dbReference type="AlphaFoldDB" id="A0A6G9YK59"/>
<reference evidence="1 2" key="1">
    <citation type="journal article" date="2019" name="ACS Chem. Biol.">
        <title>Identification and Mobilization of a Cryptic Antibiotic Biosynthesis Gene Locus from a Human-Pathogenic Nocardia Isolate.</title>
        <authorList>
            <person name="Herisse M."/>
            <person name="Ishida K."/>
            <person name="Porter J.L."/>
            <person name="Howden B."/>
            <person name="Hertweck C."/>
            <person name="Stinear T.P."/>
            <person name="Pidot S.J."/>
        </authorList>
    </citation>
    <scope>NUCLEOTIDE SEQUENCE [LARGE SCALE GENOMIC DNA]</scope>
    <source>
        <strain evidence="1 2">AUSMDU00012717</strain>
    </source>
</reference>
<proteinExistence type="predicted"/>